<proteinExistence type="predicted"/>
<protein>
    <submittedName>
        <fullName evidence="1">Uncharacterized protein</fullName>
    </submittedName>
</protein>
<reference evidence="1 2" key="1">
    <citation type="submission" date="2013-02" db="EMBL/GenBank/DDBJ databases">
        <title>The Genome Sequence of Acinetobacter beijerinckii ANC 3835.</title>
        <authorList>
            <consortium name="The Broad Institute Genome Sequencing Platform"/>
            <consortium name="The Broad Institute Genome Sequencing Center for Infectious Disease"/>
            <person name="Cerqueira G."/>
            <person name="Feldgarden M."/>
            <person name="Courvalin P."/>
            <person name="Perichon B."/>
            <person name="Grillot-Courvalin C."/>
            <person name="Clermont D."/>
            <person name="Rocha E."/>
            <person name="Yoon E.-J."/>
            <person name="Nemec A."/>
            <person name="Walker B."/>
            <person name="Young S.K."/>
            <person name="Zeng Q."/>
            <person name="Gargeya S."/>
            <person name="Fitzgerald M."/>
            <person name="Haas B."/>
            <person name="Abouelleil A."/>
            <person name="Alvarado L."/>
            <person name="Arachchi H.M."/>
            <person name="Berlin A.M."/>
            <person name="Chapman S.B."/>
            <person name="Dewar J."/>
            <person name="Goldberg J."/>
            <person name="Griggs A."/>
            <person name="Gujja S."/>
            <person name="Hansen M."/>
            <person name="Howarth C."/>
            <person name="Imamovic A."/>
            <person name="Larimer J."/>
            <person name="McCowan C."/>
            <person name="Murphy C."/>
            <person name="Neiman D."/>
            <person name="Pearson M."/>
            <person name="Priest M."/>
            <person name="Roberts A."/>
            <person name="Saif S."/>
            <person name="Shea T."/>
            <person name="Sisk P."/>
            <person name="Sykes S."/>
            <person name="Wortman J."/>
            <person name="Nusbaum C."/>
            <person name="Birren B."/>
        </authorList>
    </citation>
    <scope>NUCLEOTIDE SEQUENCE [LARGE SCALE GENOMIC DNA]</scope>
    <source>
        <strain evidence="1 2">ANC 3835</strain>
    </source>
</reference>
<dbReference type="PATRIC" id="fig|1217649.3.peg.1030"/>
<gene>
    <name evidence="1" type="ORF">F934_01080</name>
</gene>
<organism evidence="1 2">
    <name type="scientific">Acinetobacter beijerinckii ANC 3835</name>
    <dbReference type="NCBI Taxonomy" id="1217649"/>
    <lineage>
        <taxon>Bacteria</taxon>
        <taxon>Pseudomonadati</taxon>
        <taxon>Pseudomonadota</taxon>
        <taxon>Gammaproteobacteria</taxon>
        <taxon>Moraxellales</taxon>
        <taxon>Moraxellaceae</taxon>
        <taxon>Acinetobacter</taxon>
    </lineage>
</organism>
<comment type="caution">
    <text evidence="1">The sequence shown here is derived from an EMBL/GenBank/DDBJ whole genome shotgun (WGS) entry which is preliminary data.</text>
</comment>
<dbReference type="EMBL" id="APQK01000010">
    <property type="protein sequence ID" value="ENW05723.1"/>
    <property type="molecule type" value="Genomic_DNA"/>
</dbReference>
<dbReference type="AlphaFoldDB" id="N9E5F7"/>
<dbReference type="HOGENOM" id="CLU_2696043_0_0_6"/>
<sequence length="73" mass="8487">MSYKLGDLAVYKDFYIDELLKVDLIIDENTVGYRGAKRHFMYFQGCANIDTLRPAEKAEIKLGRRIDKDLSQL</sequence>
<dbReference type="Proteomes" id="UP000018417">
    <property type="component" value="Unassembled WGS sequence"/>
</dbReference>
<dbReference type="OrthoDB" id="9982200at2"/>
<dbReference type="RefSeq" id="WP_005053004.1">
    <property type="nucleotide sequence ID" value="NZ_KB849759.1"/>
</dbReference>
<name>N9E5F7_9GAMM</name>
<accession>N9E5F7</accession>
<evidence type="ECO:0000313" key="2">
    <source>
        <dbReference type="Proteomes" id="UP000018417"/>
    </source>
</evidence>
<evidence type="ECO:0000313" key="1">
    <source>
        <dbReference type="EMBL" id="ENW05723.1"/>
    </source>
</evidence>